<evidence type="ECO:0000313" key="7">
    <source>
        <dbReference type="EMBL" id="KAG6380024.1"/>
    </source>
</evidence>
<name>A0A8I2YXW8_9AGAM</name>
<accession>A0A8I2YXW8</accession>
<evidence type="ECO:0000256" key="6">
    <source>
        <dbReference type="RuleBase" id="RU363036"/>
    </source>
</evidence>
<proteinExistence type="inferred from homology"/>
<dbReference type="Proteomes" id="UP000683000">
    <property type="component" value="Unassembled WGS sequence"/>
</dbReference>
<dbReference type="InterPro" id="IPR002305">
    <property type="entry name" value="aa-tRNA-synth_Ic"/>
</dbReference>
<dbReference type="SUPFAM" id="SSF52374">
    <property type="entry name" value="Nucleotidylyl transferase"/>
    <property type="match status" value="1"/>
</dbReference>
<dbReference type="EMBL" id="JAGFBS010000003">
    <property type="protein sequence ID" value="KAG6380024.1"/>
    <property type="molecule type" value="Genomic_DNA"/>
</dbReference>
<dbReference type="GO" id="GO:0005524">
    <property type="term" value="F:ATP binding"/>
    <property type="evidence" value="ECO:0007669"/>
    <property type="project" value="UniProtKB-KW"/>
</dbReference>
<keyword evidence="2 6" id="KW-0547">Nucleotide-binding</keyword>
<evidence type="ECO:0000256" key="5">
    <source>
        <dbReference type="ARBA" id="ARBA00023146"/>
    </source>
</evidence>
<dbReference type="AlphaFoldDB" id="A0A8I2YXW8"/>
<evidence type="ECO:0000256" key="3">
    <source>
        <dbReference type="ARBA" id="ARBA00022840"/>
    </source>
</evidence>
<dbReference type="InterPro" id="IPR014729">
    <property type="entry name" value="Rossmann-like_a/b/a_fold"/>
</dbReference>
<dbReference type="OrthoDB" id="197206at2759"/>
<comment type="caution">
    <text evidence="7">The sequence shown here is derived from an EMBL/GenBank/DDBJ whole genome shotgun (WGS) entry which is preliminary data.</text>
</comment>
<keyword evidence="3 6" id="KW-0067">ATP-binding</keyword>
<keyword evidence="4 6" id="KW-0648">Protein biosynthesis</keyword>
<evidence type="ECO:0000256" key="4">
    <source>
        <dbReference type="ARBA" id="ARBA00022917"/>
    </source>
</evidence>
<comment type="similarity">
    <text evidence="6">Belongs to the class-I aminoacyl-tRNA synthetase family.</text>
</comment>
<dbReference type="GO" id="GO:0006418">
    <property type="term" value="P:tRNA aminoacylation for protein translation"/>
    <property type="evidence" value="ECO:0007669"/>
    <property type="project" value="InterPro"/>
</dbReference>
<evidence type="ECO:0000256" key="1">
    <source>
        <dbReference type="ARBA" id="ARBA00022598"/>
    </source>
</evidence>
<protein>
    <submittedName>
        <fullName evidence="7">Uncharacterized protein</fullName>
    </submittedName>
</protein>
<evidence type="ECO:0000256" key="2">
    <source>
        <dbReference type="ARBA" id="ARBA00022741"/>
    </source>
</evidence>
<evidence type="ECO:0000313" key="8">
    <source>
        <dbReference type="Proteomes" id="UP000683000"/>
    </source>
</evidence>
<keyword evidence="8" id="KW-1185">Reference proteome</keyword>
<sequence length="149" mass="16803">MNGAFYIEEVEKKYSLITRRLQEVLGGNIIKGILAEGRSPKAYLGMHLVSYPEPRKRLTRPIIGTAPTGHPHIGYYVPLSMIADFLRAGVQVKTLLAGPWYVDNTPTAKKTHAFLDNLKAPLDLVTHRTKYYEFVYVPSSPRSAYPRQS</sequence>
<dbReference type="GO" id="GO:0004812">
    <property type="term" value="F:aminoacyl-tRNA ligase activity"/>
    <property type="evidence" value="ECO:0007669"/>
    <property type="project" value="UniProtKB-KW"/>
</dbReference>
<gene>
    <name evidence="7" type="ORF">JVT61DRAFT_8102</name>
</gene>
<keyword evidence="1 6" id="KW-0436">Ligase</keyword>
<keyword evidence="5 6" id="KW-0030">Aminoacyl-tRNA synthetase</keyword>
<dbReference type="Pfam" id="PF00579">
    <property type="entry name" value="tRNA-synt_1b"/>
    <property type="match status" value="1"/>
</dbReference>
<dbReference type="Gene3D" id="3.40.50.620">
    <property type="entry name" value="HUPs"/>
    <property type="match status" value="1"/>
</dbReference>
<reference evidence="7" key="1">
    <citation type="submission" date="2021-03" db="EMBL/GenBank/DDBJ databases">
        <title>Evolutionary innovations through gain and loss of genes in the ectomycorrhizal Boletales.</title>
        <authorList>
            <person name="Wu G."/>
            <person name="Miyauchi S."/>
            <person name="Morin E."/>
            <person name="Yang Z.-L."/>
            <person name="Xu J."/>
            <person name="Martin F.M."/>
        </authorList>
    </citation>
    <scope>NUCLEOTIDE SEQUENCE</scope>
    <source>
        <strain evidence="7">BR01</strain>
    </source>
</reference>
<organism evidence="7 8">
    <name type="scientific">Boletus reticuloceps</name>
    <dbReference type="NCBI Taxonomy" id="495285"/>
    <lineage>
        <taxon>Eukaryota</taxon>
        <taxon>Fungi</taxon>
        <taxon>Dikarya</taxon>
        <taxon>Basidiomycota</taxon>
        <taxon>Agaricomycotina</taxon>
        <taxon>Agaricomycetes</taxon>
        <taxon>Agaricomycetidae</taxon>
        <taxon>Boletales</taxon>
        <taxon>Boletineae</taxon>
        <taxon>Boletaceae</taxon>
        <taxon>Boletoideae</taxon>
        <taxon>Boletus</taxon>
    </lineage>
</organism>